<dbReference type="NCBIfam" id="TIGR00383">
    <property type="entry name" value="corA"/>
    <property type="match status" value="1"/>
</dbReference>
<gene>
    <name evidence="9" type="ORF">EDS130_LOCUS17993</name>
</gene>
<dbReference type="PANTHER" id="PTHR46494">
    <property type="entry name" value="CORA FAMILY METAL ION TRANSPORTER (EUROFUNG)"/>
    <property type="match status" value="1"/>
</dbReference>
<name>A0A814L887_ADIRI</name>
<dbReference type="CDD" id="cd12828">
    <property type="entry name" value="TmCorA-like_1"/>
    <property type="match status" value="1"/>
</dbReference>
<dbReference type="GO" id="GO:0000287">
    <property type="term" value="F:magnesium ion binding"/>
    <property type="evidence" value="ECO:0007669"/>
    <property type="project" value="TreeGrafter"/>
</dbReference>
<evidence type="ECO:0000256" key="1">
    <source>
        <dbReference type="ARBA" id="ARBA00004651"/>
    </source>
</evidence>
<dbReference type="GO" id="GO:0015087">
    <property type="term" value="F:cobalt ion transmembrane transporter activity"/>
    <property type="evidence" value="ECO:0007669"/>
    <property type="project" value="InterPro"/>
</dbReference>
<keyword evidence="3" id="KW-0813">Transport</keyword>
<accession>A0A814L887</accession>
<evidence type="ECO:0000256" key="4">
    <source>
        <dbReference type="ARBA" id="ARBA00022475"/>
    </source>
</evidence>
<proteinExistence type="inferred from homology"/>
<protein>
    <recommendedName>
        <fullName evidence="11">Magnesium transport protein CorA</fullName>
    </recommendedName>
</protein>
<dbReference type="SUPFAM" id="SSF143865">
    <property type="entry name" value="CorA soluble domain-like"/>
    <property type="match status" value="1"/>
</dbReference>
<reference evidence="9" key="1">
    <citation type="submission" date="2021-02" db="EMBL/GenBank/DDBJ databases">
        <authorList>
            <person name="Nowell W R."/>
        </authorList>
    </citation>
    <scope>NUCLEOTIDE SEQUENCE</scope>
</reference>
<dbReference type="AlphaFoldDB" id="A0A814L887"/>
<feature type="transmembrane region" description="Helical" evidence="8">
    <location>
        <begin position="339"/>
        <end position="362"/>
    </location>
</feature>
<keyword evidence="6 8" id="KW-1133">Transmembrane helix</keyword>
<dbReference type="InterPro" id="IPR045863">
    <property type="entry name" value="CorA_TM1_TM2"/>
</dbReference>
<dbReference type="Proteomes" id="UP000663852">
    <property type="component" value="Unassembled WGS sequence"/>
</dbReference>
<evidence type="ECO:0000313" key="9">
    <source>
        <dbReference type="EMBL" id="CAF1062525.1"/>
    </source>
</evidence>
<evidence type="ECO:0000256" key="8">
    <source>
        <dbReference type="SAM" id="Phobius"/>
    </source>
</evidence>
<dbReference type="Gene3D" id="3.30.460.20">
    <property type="entry name" value="CorA soluble domain-like"/>
    <property type="match status" value="1"/>
</dbReference>
<dbReference type="GO" id="GO:0050897">
    <property type="term" value="F:cobalt ion binding"/>
    <property type="evidence" value="ECO:0007669"/>
    <property type="project" value="TreeGrafter"/>
</dbReference>
<dbReference type="PANTHER" id="PTHR46494:SF1">
    <property type="entry name" value="CORA FAMILY METAL ION TRANSPORTER (EUROFUNG)"/>
    <property type="match status" value="1"/>
</dbReference>
<evidence type="ECO:0000256" key="6">
    <source>
        <dbReference type="ARBA" id="ARBA00022989"/>
    </source>
</evidence>
<keyword evidence="5 8" id="KW-0812">Transmembrane</keyword>
<feature type="transmembrane region" description="Helical" evidence="8">
    <location>
        <begin position="374"/>
        <end position="394"/>
    </location>
</feature>
<dbReference type="Pfam" id="PF01544">
    <property type="entry name" value="CorA"/>
    <property type="match status" value="1"/>
</dbReference>
<dbReference type="OrthoDB" id="9978047at2759"/>
<evidence type="ECO:0000256" key="5">
    <source>
        <dbReference type="ARBA" id="ARBA00022692"/>
    </source>
</evidence>
<evidence type="ECO:0000313" key="10">
    <source>
        <dbReference type="Proteomes" id="UP000663852"/>
    </source>
</evidence>
<comment type="similarity">
    <text evidence="2">Belongs to the CorA metal ion transporter (MIT) (TC 1.A.35) family.</text>
</comment>
<dbReference type="Gene3D" id="1.20.58.340">
    <property type="entry name" value="Magnesium transport protein CorA, transmembrane region"/>
    <property type="match status" value="2"/>
</dbReference>
<dbReference type="SUPFAM" id="SSF144083">
    <property type="entry name" value="Magnesium transport protein CorA, transmembrane region"/>
    <property type="match status" value="1"/>
</dbReference>
<dbReference type="InterPro" id="IPR045861">
    <property type="entry name" value="CorA_cytoplasmic_dom"/>
</dbReference>
<dbReference type="FunFam" id="1.20.58.340:FF:000012">
    <property type="entry name" value="Magnesium transport protein CorA"/>
    <property type="match status" value="1"/>
</dbReference>
<comment type="subcellular location">
    <subcellularLocation>
        <location evidence="1">Cell membrane</location>
        <topology evidence="1">Multi-pass membrane protein</topology>
    </subcellularLocation>
</comment>
<keyword evidence="4" id="KW-1003">Cell membrane</keyword>
<dbReference type="EMBL" id="CAJNOJ010000082">
    <property type="protein sequence ID" value="CAF1062525.1"/>
    <property type="molecule type" value="Genomic_DNA"/>
</dbReference>
<dbReference type="InterPro" id="IPR004488">
    <property type="entry name" value="Mg/Co-transport_prot_CorA"/>
</dbReference>
<evidence type="ECO:0008006" key="11">
    <source>
        <dbReference type="Google" id="ProtNLM"/>
    </source>
</evidence>
<dbReference type="GO" id="GO:0015095">
    <property type="term" value="F:magnesium ion transmembrane transporter activity"/>
    <property type="evidence" value="ECO:0007669"/>
    <property type="project" value="InterPro"/>
</dbReference>
<evidence type="ECO:0000256" key="7">
    <source>
        <dbReference type="ARBA" id="ARBA00023136"/>
    </source>
</evidence>
<sequence length="400" mass="46990">MTNFKLTNSMSNFMATPMSASLRARRYRQQPRINEIEDEDELRQRTRTIKHRATIINVPPTLSPSPSLEQTPSTHISPTIYIYNSDSFETPSYTSISSIRPIRADERLWIDVPTIQDHDLITNIGKRFDIHSLVLQDIATEDQRAKLDTFDNALFLVAKVIFINNVSEKTCVDQICFYLKENVLITFQQQPKDIFDPVKNRICLDRGRVRRSNIDYLFYLLCDTIVDRYMDVLDQVGRKIEDIEHHLMQKTSRDTLETIYDLKREMLYFRGSIYPLKEIITRIQKEEETQIIQESTVIYLKDLFDHVVQVNDTIDAYREMLSSFIDFYMMLNSNAMNEVMKTLTIISTIFIPLTFIGGLYGMNFDNMPEIHWKYGYLAVLTCMVCITGIMLCCFKRKKWF</sequence>
<comment type="caution">
    <text evidence="9">The sequence shown here is derived from an EMBL/GenBank/DDBJ whole genome shotgun (WGS) entry which is preliminary data.</text>
</comment>
<dbReference type="GO" id="GO:0005886">
    <property type="term" value="C:plasma membrane"/>
    <property type="evidence" value="ECO:0007669"/>
    <property type="project" value="UniProtKB-SubCell"/>
</dbReference>
<keyword evidence="7 8" id="KW-0472">Membrane</keyword>
<dbReference type="InterPro" id="IPR002523">
    <property type="entry name" value="MgTranspt_CorA/ZnTranspt_ZntB"/>
</dbReference>
<evidence type="ECO:0000256" key="3">
    <source>
        <dbReference type="ARBA" id="ARBA00022448"/>
    </source>
</evidence>
<evidence type="ECO:0000256" key="2">
    <source>
        <dbReference type="ARBA" id="ARBA00009765"/>
    </source>
</evidence>
<organism evidence="9 10">
    <name type="scientific">Adineta ricciae</name>
    <name type="common">Rotifer</name>
    <dbReference type="NCBI Taxonomy" id="249248"/>
    <lineage>
        <taxon>Eukaryota</taxon>
        <taxon>Metazoa</taxon>
        <taxon>Spiralia</taxon>
        <taxon>Gnathifera</taxon>
        <taxon>Rotifera</taxon>
        <taxon>Eurotatoria</taxon>
        <taxon>Bdelloidea</taxon>
        <taxon>Adinetida</taxon>
        <taxon>Adinetidae</taxon>
        <taxon>Adineta</taxon>
    </lineage>
</organism>